<gene>
    <name evidence="10" type="ORF">GIB67_008036</name>
</gene>
<keyword evidence="5 7" id="KW-0479">Metal-binding</keyword>
<name>A0A7J7MN07_9MAGN</name>
<proteinExistence type="inferred from homology"/>
<dbReference type="InterPro" id="IPR011051">
    <property type="entry name" value="RmlC_Cupin_sf"/>
</dbReference>
<dbReference type="PRINTS" id="PR00325">
    <property type="entry name" value="GERMIN"/>
</dbReference>
<feature type="chain" id="PRO_5029822624" description="Germin-like protein" evidence="8">
    <location>
        <begin position="16"/>
        <end position="135"/>
    </location>
</feature>
<evidence type="ECO:0000313" key="10">
    <source>
        <dbReference type="EMBL" id="KAF6156266.1"/>
    </source>
</evidence>
<evidence type="ECO:0000256" key="5">
    <source>
        <dbReference type="ARBA" id="ARBA00022723"/>
    </source>
</evidence>
<keyword evidence="8" id="KW-0732">Signal</keyword>
<evidence type="ECO:0000256" key="6">
    <source>
        <dbReference type="ARBA" id="ARBA00023211"/>
    </source>
</evidence>
<dbReference type="GO" id="GO:0030145">
    <property type="term" value="F:manganese ion binding"/>
    <property type="evidence" value="ECO:0007669"/>
    <property type="project" value="UniProtKB-UniRule"/>
</dbReference>
<feature type="signal peptide" evidence="8">
    <location>
        <begin position="1"/>
        <end position="15"/>
    </location>
</feature>
<dbReference type="InterPro" id="IPR001929">
    <property type="entry name" value="Germin"/>
</dbReference>
<evidence type="ECO:0000259" key="9">
    <source>
        <dbReference type="Pfam" id="PF00190"/>
    </source>
</evidence>
<feature type="domain" description="Cupin type-1" evidence="9">
    <location>
        <begin position="54"/>
        <end position="125"/>
    </location>
</feature>
<comment type="subcellular location">
    <subcellularLocation>
        <location evidence="1 7">Secreted</location>
        <location evidence="1 7">Extracellular space</location>
        <location evidence="1 7">Apoplast</location>
    </subcellularLocation>
</comment>
<dbReference type="InterPro" id="IPR006045">
    <property type="entry name" value="Cupin_1"/>
</dbReference>
<keyword evidence="3 7" id="KW-0052">Apoplast</keyword>
<dbReference type="Gene3D" id="2.60.120.10">
    <property type="entry name" value="Jelly Rolls"/>
    <property type="match status" value="1"/>
</dbReference>
<dbReference type="GO" id="GO:0048046">
    <property type="term" value="C:apoplast"/>
    <property type="evidence" value="ECO:0007669"/>
    <property type="project" value="UniProtKB-SubCell"/>
</dbReference>
<accession>A0A7J7MN07</accession>
<dbReference type="InterPro" id="IPR014710">
    <property type="entry name" value="RmlC-like_jellyroll"/>
</dbReference>
<evidence type="ECO:0000256" key="8">
    <source>
        <dbReference type="SAM" id="SignalP"/>
    </source>
</evidence>
<dbReference type="AlphaFoldDB" id="A0A7J7MN07"/>
<keyword evidence="11" id="KW-1185">Reference proteome</keyword>
<evidence type="ECO:0000256" key="7">
    <source>
        <dbReference type="RuleBase" id="RU366015"/>
    </source>
</evidence>
<organism evidence="10 11">
    <name type="scientific">Kingdonia uniflora</name>
    <dbReference type="NCBI Taxonomy" id="39325"/>
    <lineage>
        <taxon>Eukaryota</taxon>
        <taxon>Viridiplantae</taxon>
        <taxon>Streptophyta</taxon>
        <taxon>Embryophyta</taxon>
        <taxon>Tracheophyta</taxon>
        <taxon>Spermatophyta</taxon>
        <taxon>Magnoliopsida</taxon>
        <taxon>Ranunculales</taxon>
        <taxon>Circaeasteraceae</taxon>
        <taxon>Kingdonia</taxon>
    </lineage>
</organism>
<evidence type="ECO:0000256" key="1">
    <source>
        <dbReference type="ARBA" id="ARBA00004271"/>
    </source>
</evidence>
<evidence type="ECO:0000256" key="2">
    <source>
        <dbReference type="ARBA" id="ARBA00007456"/>
    </source>
</evidence>
<dbReference type="OrthoDB" id="1921208at2759"/>
<protein>
    <recommendedName>
        <fullName evidence="7">Germin-like protein</fullName>
    </recommendedName>
</protein>
<dbReference type="Pfam" id="PF00190">
    <property type="entry name" value="Cupin_1"/>
    <property type="match status" value="1"/>
</dbReference>
<sequence length="135" mass="14696">MKLICTLLLFSSTYALDFCVGDVKGPEIPMAYLCKPSAKVTFEDLEFTGLGIAVYLQILKKGDVMIFPQGLLLFQLNAGGTPAIAYVNFSDPSPDFQILDFVLFANNLSSTLVEVTTFLDDAQVKKLKSVIGDTS</sequence>
<evidence type="ECO:0000313" key="11">
    <source>
        <dbReference type="Proteomes" id="UP000541444"/>
    </source>
</evidence>
<keyword evidence="4 7" id="KW-0964">Secreted</keyword>
<comment type="similarity">
    <text evidence="2 7">Belongs to the germin family.</text>
</comment>
<comment type="caution">
    <text evidence="10">The sequence shown here is derived from an EMBL/GenBank/DDBJ whole genome shotgun (WGS) entry which is preliminary data.</text>
</comment>
<keyword evidence="6 7" id="KW-0464">Manganese</keyword>
<dbReference type="EMBL" id="JACGCM010001360">
    <property type="protein sequence ID" value="KAF6156266.1"/>
    <property type="molecule type" value="Genomic_DNA"/>
</dbReference>
<dbReference type="Proteomes" id="UP000541444">
    <property type="component" value="Unassembled WGS sequence"/>
</dbReference>
<dbReference type="PANTHER" id="PTHR31238">
    <property type="entry name" value="GERMIN-LIKE PROTEIN SUBFAMILY 3 MEMBER 3"/>
    <property type="match status" value="1"/>
</dbReference>
<reference evidence="10 11" key="1">
    <citation type="journal article" date="2020" name="IScience">
        <title>Genome Sequencing of the Endangered Kingdonia uniflora (Circaeasteraceae, Ranunculales) Reveals Potential Mechanisms of Evolutionary Specialization.</title>
        <authorList>
            <person name="Sun Y."/>
            <person name="Deng T."/>
            <person name="Zhang A."/>
            <person name="Moore M.J."/>
            <person name="Landis J.B."/>
            <person name="Lin N."/>
            <person name="Zhang H."/>
            <person name="Zhang X."/>
            <person name="Huang J."/>
            <person name="Zhang X."/>
            <person name="Sun H."/>
            <person name="Wang H."/>
        </authorList>
    </citation>
    <scope>NUCLEOTIDE SEQUENCE [LARGE SCALE GENOMIC DNA]</scope>
    <source>
        <strain evidence="10">TB1705</strain>
        <tissue evidence="10">Leaf</tissue>
    </source>
</reference>
<evidence type="ECO:0000256" key="4">
    <source>
        <dbReference type="ARBA" id="ARBA00022525"/>
    </source>
</evidence>
<evidence type="ECO:0000256" key="3">
    <source>
        <dbReference type="ARBA" id="ARBA00022523"/>
    </source>
</evidence>
<dbReference type="SUPFAM" id="SSF51182">
    <property type="entry name" value="RmlC-like cupins"/>
    <property type="match status" value="1"/>
</dbReference>